<name>A0A0B6X6D1_XENBV</name>
<reference evidence="1 2" key="1">
    <citation type="submission" date="2014-02" db="EMBL/GenBank/DDBJ databases">
        <authorList>
            <person name="Genoscope - CEA"/>
        </authorList>
    </citation>
    <scope>NUCLEOTIDE SEQUENCE [LARGE SCALE GENOMIC DNA]</scope>
    <source>
        <strain evidence="1 2">CS03</strain>
    </source>
</reference>
<proteinExistence type="predicted"/>
<evidence type="ECO:0000313" key="2">
    <source>
        <dbReference type="Proteomes" id="UP000032930"/>
    </source>
</evidence>
<protein>
    <submittedName>
        <fullName evidence="1">Uncharacterized protein</fullName>
    </submittedName>
</protein>
<organism evidence="1 2">
    <name type="scientific">Xenorhabdus bovienii</name>
    <name type="common">Xenorhabdus nematophila subsp. bovienii</name>
    <dbReference type="NCBI Taxonomy" id="40576"/>
    <lineage>
        <taxon>Bacteria</taxon>
        <taxon>Pseudomonadati</taxon>
        <taxon>Pseudomonadota</taxon>
        <taxon>Gammaproteobacteria</taxon>
        <taxon>Enterobacterales</taxon>
        <taxon>Morganellaceae</taxon>
        <taxon>Xenorhabdus</taxon>
    </lineage>
</organism>
<evidence type="ECO:0000313" key="1">
    <source>
        <dbReference type="EMBL" id="CDM88706.1"/>
    </source>
</evidence>
<dbReference type="Proteomes" id="UP000032930">
    <property type="component" value="Chromosome"/>
</dbReference>
<accession>A0A0B6X6D1</accession>
<gene>
    <name evidence="1" type="ORF">XBW1_1349</name>
</gene>
<dbReference type="KEGG" id="xbv:XBW1_1349"/>
<sequence length="45" mass="5189">MYRVMSFIETRIIHNDHGATREFWQSILGNPSMKNIGIDVSGKHT</sequence>
<dbReference type="AlphaFoldDB" id="A0A0B6X6D1"/>
<dbReference type="EMBL" id="FO818637">
    <property type="protein sequence ID" value="CDM88706.1"/>
    <property type="molecule type" value="Genomic_DNA"/>
</dbReference>